<feature type="region of interest" description="Disordered" evidence="1">
    <location>
        <begin position="398"/>
        <end position="439"/>
    </location>
</feature>
<sequence length="1223" mass="139919">MECTPHDEVDACQTSTVKDAQCKGHPRLTDSCVDHWTKWDEWTPGLKDSFQEFHIEKLEIFTLQKLQAFMSLDAELIGSVNIPAVSFPEEPPEHASYEEKQKYLIDSYTLVMDIALPKNLDRRARKQRLLQTSLTQYRSLYQELRLKDPTTTIRLLEILPGSPEGPVISTRLFNASLHSLDRPYEAISYTWGTVTSPREMRSIRVNSFNLPVTPNLYNALISLRQLNAARTVWVDSVCINQGDLNERREQVLLIAHIYAKSERTVVFLGPSTATTEAFFAFLALPICQLSHCEKCQKGHGQASWHQPPLEACVEAGLDEQDVLDGFVEVCSMPWWTRVWILQEFMLSRSDPLLYCGRDTVSNRQLTANLDRISSWIHHRKTHPQPVYGCAACGGKIEKQADDVSEDGSEDEQHSASSETREATNDFGDDQSVASGNRGDVEETVMEIIRRRLEGLRVDPRSTNGHEWNMWGARVWLVESVLARRTLCRPWNNAPDVYKNLKSNCSDPHDIVYGVRELTDHAFRDMFIPDYTISVADLYTKLATYLIVMEYWSDIFWHFPHRLKDKYPRGSQESTNIPSWVPDFTRPVKPKEADRVTYDKPRPVKSNPFIIDRVAFFRGWVLDEIFQVFPLPNDDPFRLLQQLWYIERTHGWAPYELMSGKPSYNLHDWDNPKDMEANLRRFHPFPSVAWATDESRSSDGRSIVQTLEAFMDLSGLMEAMDSGYRLVKPCLQRIFDREGKCYGPSASREDNDEFRRRRTSMSERLRHLMLGFMHDGDRRTDFVGICTFDFEGLRAQVLHHLLPMTPWQPLRMNRPKFVNEEADNICNPPIVNANLQRPIVYRSLLALINNDIEDIEERIMRREVIMNFAQVVHDAAMELVGGRSEVTYECLGHELADIEKCIPQSHDRLHADHSLQNDDASTAGGCVDVIVDHFVLLQLHGGVDDRSRPDGPLILYHRDEADDDRLVEKVYFDEVGQPLGPGVFKDARSFSTMYDRAMMSEPMERNGNQTYIDDLSAPVNEELCSEPQSPDDNPEDRKSTEEAQSDYLSDSAASTQGELEEVTDANDDAYSIVSSLEQSRTSQIYGGPSGKLTTWRRTEKRKSTQVHLVFQDLCDFLAGREFFITETGLLGLTAPGVRGVCDGDDLLMLQDMTFPIVARLEPSEKLGNPKMRRRSMSTLRMRREIVGSAIVRGIDTKDGHLDKVDFPEHFVPLSSMDIGLLRIK</sequence>
<feature type="domain" description="Heterokaryon incompatibility" evidence="2">
    <location>
        <begin position="184"/>
        <end position="343"/>
    </location>
</feature>
<name>A0ABY6UG34_BIOOC</name>
<feature type="compositionally biased region" description="Polar residues" evidence="1">
    <location>
        <begin position="1045"/>
        <end position="1056"/>
    </location>
</feature>
<gene>
    <name evidence="3" type="ORF">CLO192961_LOCUS273279</name>
</gene>
<evidence type="ECO:0000313" key="3">
    <source>
        <dbReference type="EMBL" id="VUC29956.1"/>
    </source>
</evidence>
<reference evidence="3 4" key="1">
    <citation type="submission" date="2019-06" db="EMBL/GenBank/DDBJ databases">
        <authorList>
            <person name="Broberg M."/>
        </authorList>
    </citation>
    <scope>NUCLEOTIDE SEQUENCE [LARGE SCALE GENOMIC DNA]</scope>
</reference>
<evidence type="ECO:0000259" key="2">
    <source>
        <dbReference type="Pfam" id="PF06985"/>
    </source>
</evidence>
<dbReference type="PANTHER" id="PTHR24148:SF73">
    <property type="entry name" value="HET DOMAIN PROTEIN (AFU_ORTHOLOGUE AFUA_8G01020)"/>
    <property type="match status" value="1"/>
</dbReference>
<dbReference type="Proteomes" id="UP000766486">
    <property type="component" value="Unassembled WGS sequence"/>
</dbReference>
<dbReference type="PANTHER" id="PTHR24148">
    <property type="entry name" value="ANKYRIN REPEAT DOMAIN-CONTAINING PROTEIN 39 HOMOLOG-RELATED"/>
    <property type="match status" value="1"/>
</dbReference>
<feature type="compositionally biased region" description="Basic and acidic residues" evidence="1">
    <location>
        <begin position="410"/>
        <end position="423"/>
    </location>
</feature>
<feature type="region of interest" description="Disordered" evidence="1">
    <location>
        <begin position="1021"/>
        <end position="1057"/>
    </location>
</feature>
<accession>A0ABY6UG34</accession>
<dbReference type="Pfam" id="PF06985">
    <property type="entry name" value="HET"/>
    <property type="match status" value="1"/>
</dbReference>
<proteinExistence type="predicted"/>
<keyword evidence="4" id="KW-1185">Reference proteome</keyword>
<dbReference type="InterPro" id="IPR010730">
    <property type="entry name" value="HET"/>
</dbReference>
<dbReference type="EMBL" id="CABFNS010000812">
    <property type="protein sequence ID" value="VUC29956.1"/>
    <property type="molecule type" value="Genomic_DNA"/>
</dbReference>
<protein>
    <recommendedName>
        <fullName evidence="2">Heterokaryon incompatibility domain-containing protein</fullName>
    </recommendedName>
</protein>
<dbReference type="InterPro" id="IPR052895">
    <property type="entry name" value="HetReg/Transcr_Mod"/>
</dbReference>
<comment type="caution">
    <text evidence="3">The sequence shown here is derived from an EMBL/GenBank/DDBJ whole genome shotgun (WGS) entry which is preliminary data.</text>
</comment>
<organism evidence="3 4">
    <name type="scientific">Bionectria ochroleuca</name>
    <name type="common">Gliocladium roseum</name>
    <dbReference type="NCBI Taxonomy" id="29856"/>
    <lineage>
        <taxon>Eukaryota</taxon>
        <taxon>Fungi</taxon>
        <taxon>Dikarya</taxon>
        <taxon>Ascomycota</taxon>
        <taxon>Pezizomycotina</taxon>
        <taxon>Sordariomycetes</taxon>
        <taxon>Hypocreomycetidae</taxon>
        <taxon>Hypocreales</taxon>
        <taxon>Bionectriaceae</taxon>
        <taxon>Clonostachys</taxon>
    </lineage>
</organism>
<evidence type="ECO:0000256" key="1">
    <source>
        <dbReference type="SAM" id="MobiDB-lite"/>
    </source>
</evidence>
<evidence type="ECO:0000313" key="4">
    <source>
        <dbReference type="Proteomes" id="UP000766486"/>
    </source>
</evidence>